<evidence type="ECO:0000313" key="3">
    <source>
        <dbReference type="Proteomes" id="UP001610563"/>
    </source>
</evidence>
<gene>
    <name evidence="2" type="ORF">BJX66DRAFT_316515</name>
</gene>
<evidence type="ECO:0000256" key="1">
    <source>
        <dbReference type="SAM" id="MobiDB-lite"/>
    </source>
</evidence>
<accession>A0ABR4FMN4</accession>
<keyword evidence="3" id="KW-1185">Reference proteome</keyword>
<dbReference type="EMBL" id="JBFTWV010000177">
    <property type="protein sequence ID" value="KAL2784488.1"/>
    <property type="molecule type" value="Genomic_DNA"/>
</dbReference>
<feature type="region of interest" description="Disordered" evidence="1">
    <location>
        <begin position="1"/>
        <end position="25"/>
    </location>
</feature>
<dbReference type="Proteomes" id="UP001610563">
    <property type="component" value="Unassembled WGS sequence"/>
</dbReference>
<reference evidence="2 3" key="1">
    <citation type="submission" date="2024-07" db="EMBL/GenBank/DDBJ databases">
        <title>Section-level genome sequencing and comparative genomics of Aspergillus sections Usti and Cavernicolus.</title>
        <authorList>
            <consortium name="Lawrence Berkeley National Laboratory"/>
            <person name="Nybo J.L."/>
            <person name="Vesth T.C."/>
            <person name="Theobald S."/>
            <person name="Frisvad J.C."/>
            <person name="Larsen T.O."/>
            <person name="Kjaerboelling I."/>
            <person name="Rothschild-Mancinelli K."/>
            <person name="Lyhne E.K."/>
            <person name="Kogle M.E."/>
            <person name="Barry K."/>
            <person name="Clum A."/>
            <person name="Na H."/>
            <person name="Ledsgaard L."/>
            <person name="Lin J."/>
            <person name="Lipzen A."/>
            <person name="Kuo A."/>
            <person name="Riley R."/>
            <person name="Mondo S."/>
            <person name="Labutti K."/>
            <person name="Haridas S."/>
            <person name="Pangalinan J."/>
            <person name="Salamov A.A."/>
            <person name="Simmons B.A."/>
            <person name="Magnuson J.K."/>
            <person name="Chen J."/>
            <person name="Drula E."/>
            <person name="Henrissat B."/>
            <person name="Wiebenga A."/>
            <person name="Lubbers R.J."/>
            <person name="Gomes A.C."/>
            <person name="Makela M.R."/>
            <person name="Stajich J."/>
            <person name="Grigoriev I.V."/>
            <person name="Mortensen U.H."/>
            <person name="De Vries R.P."/>
            <person name="Baker S.E."/>
            <person name="Andersen M.R."/>
        </authorList>
    </citation>
    <scope>NUCLEOTIDE SEQUENCE [LARGE SCALE GENOMIC DNA]</scope>
    <source>
        <strain evidence="2 3">CBS 209.92</strain>
    </source>
</reference>
<sequence length="91" mass="9573">MCPALSAFANGTAKPESMGPVSMASGFSRRRRTSSVFPARAAVVSGVLPVVGSLVEGFAPLASARLAVGMLLVRTAHIRALLEWRALCVYR</sequence>
<protein>
    <submittedName>
        <fullName evidence="2">Uncharacterized protein</fullName>
    </submittedName>
</protein>
<proteinExistence type="predicted"/>
<evidence type="ECO:0000313" key="2">
    <source>
        <dbReference type="EMBL" id="KAL2784488.1"/>
    </source>
</evidence>
<name>A0ABR4FMN4_9EURO</name>
<comment type="caution">
    <text evidence="2">The sequence shown here is derived from an EMBL/GenBank/DDBJ whole genome shotgun (WGS) entry which is preliminary data.</text>
</comment>
<organism evidence="2 3">
    <name type="scientific">Aspergillus keveii</name>
    <dbReference type="NCBI Taxonomy" id="714993"/>
    <lineage>
        <taxon>Eukaryota</taxon>
        <taxon>Fungi</taxon>
        <taxon>Dikarya</taxon>
        <taxon>Ascomycota</taxon>
        <taxon>Pezizomycotina</taxon>
        <taxon>Eurotiomycetes</taxon>
        <taxon>Eurotiomycetidae</taxon>
        <taxon>Eurotiales</taxon>
        <taxon>Aspergillaceae</taxon>
        <taxon>Aspergillus</taxon>
        <taxon>Aspergillus subgen. Nidulantes</taxon>
    </lineage>
</organism>